<accession>A0A6A6ST27</accession>
<feature type="transmembrane region" description="Helical" evidence="7">
    <location>
        <begin position="91"/>
        <end position="109"/>
    </location>
</feature>
<gene>
    <name evidence="9" type="ORF">K491DRAFT_174268</name>
</gene>
<comment type="subcellular location">
    <subcellularLocation>
        <location evidence="1">Membrane</location>
        <topology evidence="1">Multi-pass membrane protein</topology>
    </subcellularLocation>
</comment>
<evidence type="ECO:0000256" key="5">
    <source>
        <dbReference type="ARBA" id="ARBA00022989"/>
    </source>
</evidence>
<dbReference type="PROSITE" id="PS00216">
    <property type="entry name" value="SUGAR_TRANSPORT_1"/>
    <property type="match status" value="2"/>
</dbReference>
<evidence type="ECO:0000256" key="3">
    <source>
        <dbReference type="ARBA" id="ARBA00022448"/>
    </source>
</evidence>
<comment type="similarity">
    <text evidence="2">Belongs to the major facilitator superfamily. Sugar transporter (TC 2.A.1.1) family.</text>
</comment>
<feature type="transmembrane region" description="Helical" evidence="7">
    <location>
        <begin position="183"/>
        <end position="202"/>
    </location>
</feature>
<feature type="transmembrane region" description="Helical" evidence="7">
    <location>
        <begin position="271"/>
        <end position="293"/>
    </location>
</feature>
<dbReference type="InterPro" id="IPR020846">
    <property type="entry name" value="MFS_dom"/>
</dbReference>
<dbReference type="PANTHER" id="PTHR48022">
    <property type="entry name" value="PLASTIDIC GLUCOSE TRANSPORTER 4"/>
    <property type="match status" value="1"/>
</dbReference>
<feature type="transmembrane region" description="Helical" evidence="7">
    <location>
        <begin position="150"/>
        <end position="171"/>
    </location>
</feature>
<evidence type="ECO:0000256" key="6">
    <source>
        <dbReference type="ARBA" id="ARBA00023136"/>
    </source>
</evidence>
<feature type="transmembrane region" description="Helical" evidence="7">
    <location>
        <begin position="337"/>
        <end position="357"/>
    </location>
</feature>
<feature type="transmembrane region" description="Helical" evidence="7">
    <location>
        <begin position="115"/>
        <end position="138"/>
    </location>
</feature>
<dbReference type="PANTHER" id="PTHR48022:SF31">
    <property type="entry name" value="HEXOSE TRANSPORTER"/>
    <property type="match status" value="1"/>
</dbReference>
<proteinExistence type="inferred from homology"/>
<evidence type="ECO:0000256" key="7">
    <source>
        <dbReference type="SAM" id="Phobius"/>
    </source>
</evidence>
<evidence type="ECO:0000313" key="9">
    <source>
        <dbReference type="EMBL" id="KAF2649578.1"/>
    </source>
</evidence>
<dbReference type="InterPro" id="IPR005829">
    <property type="entry name" value="Sugar_transporter_CS"/>
</dbReference>
<dbReference type="EMBL" id="MU004486">
    <property type="protein sequence ID" value="KAF2649578.1"/>
    <property type="molecule type" value="Genomic_DNA"/>
</dbReference>
<keyword evidence="6 7" id="KW-0472">Membrane</keyword>
<evidence type="ECO:0000256" key="4">
    <source>
        <dbReference type="ARBA" id="ARBA00022692"/>
    </source>
</evidence>
<dbReference type="InterPro" id="IPR050360">
    <property type="entry name" value="MFS_Sugar_Transporters"/>
</dbReference>
<evidence type="ECO:0000259" key="8">
    <source>
        <dbReference type="PROSITE" id="PS50850"/>
    </source>
</evidence>
<dbReference type="GO" id="GO:0005351">
    <property type="term" value="F:carbohydrate:proton symporter activity"/>
    <property type="evidence" value="ECO:0007669"/>
    <property type="project" value="TreeGrafter"/>
</dbReference>
<feature type="transmembrane region" description="Helical" evidence="7">
    <location>
        <begin position="313"/>
        <end position="330"/>
    </location>
</feature>
<dbReference type="Pfam" id="PF00083">
    <property type="entry name" value="Sugar_tr"/>
    <property type="match status" value="1"/>
</dbReference>
<evidence type="ECO:0000256" key="1">
    <source>
        <dbReference type="ARBA" id="ARBA00004141"/>
    </source>
</evidence>
<dbReference type="Proteomes" id="UP000799324">
    <property type="component" value="Unassembled WGS sequence"/>
</dbReference>
<evidence type="ECO:0000256" key="2">
    <source>
        <dbReference type="ARBA" id="ARBA00010992"/>
    </source>
</evidence>
<dbReference type="AlphaFoldDB" id="A0A6A6ST27"/>
<feature type="transmembrane region" description="Helical" evidence="7">
    <location>
        <begin position="67"/>
        <end position="84"/>
    </location>
</feature>
<reference evidence="9" key="1">
    <citation type="journal article" date="2020" name="Stud. Mycol.">
        <title>101 Dothideomycetes genomes: a test case for predicting lifestyles and emergence of pathogens.</title>
        <authorList>
            <person name="Haridas S."/>
            <person name="Albert R."/>
            <person name="Binder M."/>
            <person name="Bloem J."/>
            <person name="Labutti K."/>
            <person name="Salamov A."/>
            <person name="Andreopoulos B."/>
            <person name="Baker S."/>
            <person name="Barry K."/>
            <person name="Bills G."/>
            <person name="Bluhm B."/>
            <person name="Cannon C."/>
            <person name="Castanera R."/>
            <person name="Culley D."/>
            <person name="Daum C."/>
            <person name="Ezra D."/>
            <person name="Gonzalez J."/>
            <person name="Henrissat B."/>
            <person name="Kuo A."/>
            <person name="Liang C."/>
            <person name="Lipzen A."/>
            <person name="Lutzoni F."/>
            <person name="Magnuson J."/>
            <person name="Mondo S."/>
            <person name="Nolan M."/>
            <person name="Ohm R."/>
            <person name="Pangilinan J."/>
            <person name="Park H.-J."/>
            <person name="Ramirez L."/>
            <person name="Alfaro M."/>
            <person name="Sun H."/>
            <person name="Tritt A."/>
            <person name="Yoshinaga Y."/>
            <person name="Zwiers L.-H."/>
            <person name="Turgeon B."/>
            <person name="Goodwin S."/>
            <person name="Spatafora J."/>
            <person name="Crous P."/>
            <person name="Grigoriev I."/>
        </authorList>
    </citation>
    <scope>NUCLEOTIDE SEQUENCE</scope>
    <source>
        <strain evidence="9">CBS 122681</strain>
    </source>
</reference>
<dbReference type="InterPro" id="IPR005828">
    <property type="entry name" value="MFS_sugar_transport-like"/>
</dbReference>
<feature type="transmembrane region" description="Helical" evidence="7">
    <location>
        <begin position="409"/>
        <end position="429"/>
    </location>
</feature>
<evidence type="ECO:0000313" key="10">
    <source>
        <dbReference type="Proteomes" id="UP000799324"/>
    </source>
</evidence>
<dbReference type="InterPro" id="IPR036259">
    <property type="entry name" value="MFS_trans_sf"/>
</dbReference>
<keyword evidence="10" id="KW-1185">Reference proteome</keyword>
<dbReference type="SUPFAM" id="SSF103473">
    <property type="entry name" value="MFS general substrate transporter"/>
    <property type="match status" value="1"/>
</dbReference>
<dbReference type="FunFam" id="1.20.1250.20:FF:000134">
    <property type="entry name" value="MFS sugar transporter protein"/>
    <property type="match status" value="1"/>
</dbReference>
<dbReference type="GO" id="GO:0016020">
    <property type="term" value="C:membrane"/>
    <property type="evidence" value="ECO:0007669"/>
    <property type="project" value="UniProtKB-SubCell"/>
</dbReference>
<protein>
    <submittedName>
        <fullName evidence="9">Hexose transporter</fullName>
    </submittedName>
</protein>
<keyword evidence="4 7" id="KW-0812">Transmembrane</keyword>
<keyword evidence="5 7" id="KW-1133">Transmembrane helix</keyword>
<dbReference type="PROSITE" id="PS50850">
    <property type="entry name" value="MFS"/>
    <property type="match status" value="1"/>
</dbReference>
<dbReference type="Gene3D" id="1.20.1250.20">
    <property type="entry name" value="MFS general substrate transporter like domains"/>
    <property type="match status" value="1"/>
</dbReference>
<dbReference type="OrthoDB" id="6133115at2759"/>
<name>A0A6A6ST27_9PLEO</name>
<feature type="transmembrane region" description="Helical" evidence="7">
    <location>
        <begin position="369"/>
        <end position="388"/>
    </location>
</feature>
<feature type="transmembrane region" description="Helical" evidence="7">
    <location>
        <begin position="20"/>
        <end position="37"/>
    </location>
</feature>
<organism evidence="9 10">
    <name type="scientific">Lophiostoma macrostomum CBS 122681</name>
    <dbReference type="NCBI Taxonomy" id="1314788"/>
    <lineage>
        <taxon>Eukaryota</taxon>
        <taxon>Fungi</taxon>
        <taxon>Dikarya</taxon>
        <taxon>Ascomycota</taxon>
        <taxon>Pezizomycotina</taxon>
        <taxon>Dothideomycetes</taxon>
        <taxon>Pleosporomycetidae</taxon>
        <taxon>Pleosporales</taxon>
        <taxon>Lophiostomataceae</taxon>
        <taxon>Lophiostoma</taxon>
    </lineage>
</organism>
<keyword evidence="3" id="KW-0813">Transport</keyword>
<feature type="transmembrane region" description="Helical" evidence="7">
    <location>
        <begin position="435"/>
        <end position="456"/>
    </location>
</feature>
<sequence>MSTHQRQYVSRWVPKTSRGLMGILLAVTVINSATLGYDSSVMNNLNILPSYTEYFNLNTRTTSLQTAAGWVGQMLGIFVMIPIADRYGRKMTIIVAGALCFIGTILQAASQNIGMFITARIIVGFGTIIGNAGAPTLVAELIPARTRGRMLGIFFSCYYVGSLISSIISYGSQNIPSTWSWRLPSLLMFIPSAITLCLYPLCPESPRYLISMGEFEHAREVLIVMQGEHTDVDKGQTELVEIRAIMHKEAEDAPRAPWIELFATKGNLKRLFVIVSFGTMIEMCGNFVISWYLTDILNQAGITDTTTQTQINVILNCWCFAVAIFGSYMLDVAGRRVQILFSLAGMAVMLYITGGLIKVYGTSTNTSGIYGTIAAIFIFQGLYSFAITPLTSAYPVEIASFRLRSTCVAIFKFTDCSFGLMASFVMNFAMERLSWKFYMLNASWDVLFFLTAYFFYPETKRLSLEAVATLFEGPQLIEAALEEDDMRKDDVFQGKGDVDVTAKAA</sequence>
<feature type="domain" description="Major facilitator superfamily (MFS) profile" evidence="8">
    <location>
        <begin position="24"/>
        <end position="460"/>
    </location>
</feature>